<dbReference type="Gene3D" id="1.25.40.420">
    <property type="match status" value="1"/>
</dbReference>
<dbReference type="Pfam" id="PF00651">
    <property type="entry name" value="BTB"/>
    <property type="match status" value="1"/>
</dbReference>
<evidence type="ECO:0000259" key="1">
    <source>
        <dbReference type="PROSITE" id="PS50097"/>
    </source>
</evidence>
<evidence type="ECO:0000313" key="3">
    <source>
        <dbReference type="Proteomes" id="UP000789706"/>
    </source>
</evidence>
<evidence type="ECO:0000313" key="2">
    <source>
        <dbReference type="EMBL" id="CAG8492751.1"/>
    </source>
</evidence>
<dbReference type="OrthoDB" id="298084at2759"/>
<dbReference type="AlphaFoldDB" id="A0A9N8WKM5"/>
<dbReference type="Gene3D" id="3.30.710.10">
    <property type="entry name" value="Potassium Channel Kv1.1, Chain A"/>
    <property type="match status" value="1"/>
</dbReference>
<name>A0A9N8WKM5_9GLOM</name>
<dbReference type="Proteomes" id="UP000789706">
    <property type="component" value="Unassembled WGS sequence"/>
</dbReference>
<dbReference type="SUPFAM" id="SSF54695">
    <property type="entry name" value="POZ domain"/>
    <property type="match status" value="1"/>
</dbReference>
<dbReference type="InterPro" id="IPR011333">
    <property type="entry name" value="SKP1/BTB/POZ_sf"/>
</dbReference>
<dbReference type="CDD" id="cd18186">
    <property type="entry name" value="BTB_POZ_ZBTB_KLHL-like"/>
    <property type="match status" value="1"/>
</dbReference>
<dbReference type="InterPro" id="IPR051481">
    <property type="entry name" value="BTB-POZ/Galectin-3-binding"/>
</dbReference>
<proteinExistence type="predicted"/>
<keyword evidence="3" id="KW-1185">Reference proteome</keyword>
<organism evidence="2 3">
    <name type="scientific">Diversispora eburnea</name>
    <dbReference type="NCBI Taxonomy" id="1213867"/>
    <lineage>
        <taxon>Eukaryota</taxon>
        <taxon>Fungi</taxon>
        <taxon>Fungi incertae sedis</taxon>
        <taxon>Mucoromycota</taxon>
        <taxon>Glomeromycotina</taxon>
        <taxon>Glomeromycetes</taxon>
        <taxon>Diversisporales</taxon>
        <taxon>Diversisporaceae</taxon>
        <taxon>Diversispora</taxon>
    </lineage>
</organism>
<dbReference type="EMBL" id="CAJVPK010000314">
    <property type="protein sequence ID" value="CAG8492751.1"/>
    <property type="molecule type" value="Genomic_DNA"/>
</dbReference>
<feature type="domain" description="BTB" evidence="1">
    <location>
        <begin position="25"/>
        <end position="87"/>
    </location>
</feature>
<dbReference type="InterPro" id="IPR000210">
    <property type="entry name" value="BTB/POZ_dom"/>
</dbReference>
<reference evidence="2" key="1">
    <citation type="submission" date="2021-06" db="EMBL/GenBank/DDBJ databases">
        <authorList>
            <person name="Kallberg Y."/>
            <person name="Tangrot J."/>
            <person name="Rosling A."/>
        </authorList>
    </citation>
    <scope>NUCLEOTIDE SEQUENCE</scope>
    <source>
        <strain evidence="2">AZ414A</strain>
    </source>
</reference>
<accession>A0A9N8WKM5</accession>
<protein>
    <submittedName>
        <fullName evidence="2">7241_t:CDS:1</fullName>
    </submittedName>
</protein>
<dbReference type="PROSITE" id="PS50097">
    <property type="entry name" value="BTB"/>
    <property type="match status" value="1"/>
</dbReference>
<sequence>MSSSHQFFNELSENMGELLETGANYDVEVQIGDDINAKKFRVHSVILAARCPYFRSVLSSKWTRKSGDVFIFKKTNISPETFKEILKEFCLQEICENPQIIFGSSDYLRFNKTLLSHILRRDDLVMEEIEIWMNILKWSLSQNSLNVTLNELHHLSDQEFIVLKETMKDLIPYIRWAYISPSDFLHLIHPFGRLLPGTLYEQVLSFYLDSGYRPRATIMVTKLSSSNQLIGGYNPLFWSSHYKIARVHQQKHAIYYNHKCGPGWGYSGDLIIKDSGSIYNSQNSTSYPDASKFFPYTKSAKYDKFYKYNIDDYEVFQIIKKPGCKSIC</sequence>
<dbReference type="PANTHER" id="PTHR24410">
    <property type="entry name" value="HL07962P-RELATED"/>
    <property type="match status" value="1"/>
</dbReference>
<dbReference type="PANTHER" id="PTHR24410:SF23">
    <property type="entry name" value="BTB DOMAIN-CONTAINING PROTEIN-RELATED"/>
    <property type="match status" value="1"/>
</dbReference>
<comment type="caution">
    <text evidence="2">The sequence shown here is derived from an EMBL/GenBank/DDBJ whole genome shotgun (WGS) entry which is preliminary data.</text>
</comment>
<gene>
    <name evidence="2" type="ORF">DEBURN_LOCUS4266</name>
</gene>